<keyword evidence="6" id="KW-0378">Hydrolase</keyword>
<dbReference type="Gene3D" id="1.10.286.10">
    <property type="match status" value="1"/>
</dbReference>
<dbReference type="AlphaFoldDB" id="A0A8H4GV92"/>
<dbReference type="GO" id="GO:0006729">
    <property type="term" value="P:tetrahydrobiopterin biosynthetic process"/>
    <property type="evidence" value="ECO:0007669"/>
    <property type="project" value="TreeGrafter"/>
</dbReference>
<comment type="caution">
    <text evidence="12">The sequence shown here is derived from an EMBL/GenBank/DDBJ whole genome shotgun (WGS) entry which is preliminary data.</text>
</comment>
<evidence type="ECO:0000313" key="12">
    <source>
        <dbReference type="EMBL" id="KAF4228834.1"/>
    </source>
</evidence>
<keyword evidence="13" id="KW-1185">Reference proteome</keyword>
<proteinExistence type="inferred from homology"/>
<sequence length="174" mass="19608">MLRYLGEDPDREGLAKTPERYARAMLFFTKGYTEEVANVVNDAIFTVDSREIVMVKDIEIFSLCEHHLVPFTGKIHIGYIPDGRVLGLSKLARIAEVYARRLQVQERLTQQVADAVQQILKPHGVGVVIEAKHMCMIMRGVQKSDAVTTTCCMTGVLQHEGKARDGFEFRLARS</sequence>
<dbReference type="Proteomes" id="UP000653565">
    <property type="component" value="Unassembled WGS sequence"/>
</dbReference>
<dbReference type="PANTHER" id="PTHR11109:SF7">
    <property type="entry name" value="GTP CYCLOHYDROLASE 1"/>
    <property type="match status" value="1"/>
</dbReference>
<evidence type="ECO:0000256" key="2">
    <source>
        <dbReference type="ARBA" id="ARBA00008085"/>
    </source>
</evidence>
<gene>
    <name evidence="12" type="ORF">CNMCM6805_001848</name>
</gene>
<evidence type="ECO:0000256" key="1">
    <source>
        <dbReference type="ARBA" id="ARBA00005080"/>
    </source>
</evidence>
<organism evidence="12 13">
    <name type="scientific">Aspergillus fumigatiaffinis</name>
    <dbReference type="NCBI Taxonomy" id="340414"/>
    <lineage>
        <taxon>Eukaryota</taxon>
        <taxon>Fungi</taxon>
        <taxon>Dikarya</taxon>
        <taxon>Ascomycota</taxon>
        <taxon>Pezizomycotina</taxon>
        <taxon>Eurotiomycetes</taxon>
        <taxon>Eurotiomycetidae</taxon>
        <taxon>Eurotiales</taxon>
        <taxon>Aspergillaceae</taxon>
        <taxon>Aspergillus</taxon>
        <taxon>Aspergillus subgen. Fumigati</taxon>
    </lineage>
</organism>
<dbReference type="InterPro" id="IPR018234">
    <property type="entry name" value="GTP_CycHdrlase_I_CS"/>
</dbReference>
<evidence type="ECO:0000256" key="9">
    <source>
        <dbReference type="ARBA" id="ARBA00030854"/>
    </source>
</evidence>
<dbReference type="NCBIfam" id="NF006826">
    <property type="entry name" value="PRK09347.1-3"/>
    <property type="match status" value="1"/>
</dbReference>
<evidence type="ECO:0000256" key="4">
    <source>
        <dbReference type="ARBA" id="ARBA00017272"/>
    </source>
</evidence>
<evidence type="ECO:0000256" key="3">
    <source>
        <dbReference type="ARBA" id="ARBA00012715"/>
    </source>
</evidence>
<keyword evidence="5" id="KW-0547">Nucleotide-binding</keyword>
<dbReference type="FunFam" id="3.30.1130.10:FF:000012">
    <property type="entry name" value="GTP cyclohydrolase 1"/>
    <property type="match status" value="1"/>
</dbReference>
<dbReference type="PROSITE" id="PS00859">
    <property type="entry name" value="GTP_CYCLOHYDROL_1_1"/>
    <property type="match status" value="1"/>
</dbReference>
<dbReference type="Pfam" id="PF01227">
    <property type="entry name" value="GTP_cyclohydroI"/>
    <property type="match status" value="1"/>
</dbReference>
<dbReference type="SUPFAM" id="SSF55620">
    <property type="entry name" value="Tetrahydrobiopterin biosynthesis enzymes-like"/>
    <property type="match status" value="1"/>
</dbReference>
<comment type="pathway">
    <text evidence="1">Cofactor biosynthesis; 7,8-dihydroneopterin triphosphate biosynthesis; 7,8-dihydroneopterin triphosphate from GTP: step 1/1.</text>
</comment>
<dbReference type="GO" id="GO:0046654">
    <property type="term" value="P:tetrahydrofolate biosynthetic process"/>
    <property type="evidence" value="ECO:0007669"/>
    <property type="project" value="InterPro"/>
</dbReference>
<protein>
    <recommendedName>
        <fullName evidence="4">GTP cyclohydrolase 1</fullName>
        <ecNumber evidence="3">3.5.4.16</ecNumber>
    </recommendedName>
    <alternativeName>
        <fullName evidence="9">GTP cyclohydrolase I</fullName>
    </alternativeName>
</protein>
<dbReference type="GO" id="GO:0046656">
    <property type="term" value="P:folic acid biosynthetic process"/>
    <property type="evidence" value="ECO:0007669"/>
    <property type="project" value="UniProtKB-KW"/>
</dbReference>
<evidence type="ECO:0000256" key="5">
    <source>
        <dbReference type="ARBA" id="ARBA00022741"/>
    </source>
</evidence>
<dbReference type="GO" id="GO:0003934">
    <property type="term" value="F:GTP cyclohydrolase I activity"/>
    <property type="evidence" value="ECO:0007669"/>
    <property type="project" value="UniProtKB-EC"/>
</dbReference>
<dbReference type="NCBIfam" id="TIGR00063">
    <property type="entry name" value="folE"/>
    <property type="match status" value="1"/>
</dbReference>
<dbReference type="PANTHER" id="PTHR11109">
    <property type="entry name" value="GTP CYCLOHYDROLASE I"/>
    <property type="match status" value="1"/>
</dbReference>
<feature type="domain" description="GTP cyclohydrolase I" evidence="11">
    <location>
        <begin position="1"/>
        <end position="167"/>
    </location>
</feature>
<dbReference type="GO" id="GO:0005737">
    <property type="term" value="C:cytoplasm"/>
    <property type="evidence" value="ECO:0007669"/>
    <property type="project" value="TreeGrafter"/>
</dbReference>
<accession>A0A8H4GV92</accession>
<name>A0A8H4GV92_9EURO</name>
<dbReference type="EC" id="3.5.4.16" evidence="3"/>
<dbReference type="InterPro" id="IPR043134">
    <property type="entry name" value="GTP-CH-I_N"/>
</dbReference>
<comment type="similarity">
    <text evidence="2">Belongs to the GTP cyclohydrolase I family.</text>
</comment>
<dbReference type="InterPro" id="IPR043133">
    <property type="entry name" value="GTP-CH-I_C/QueF"/>
</dbReference>
<dbReference type="NCBIfam" id="NF006825">
    <property type="entry name" value="PRK09347.1-2"/>
    <property type="match status" value="1"/>
</dbReference>
<comment type="function">
    <text evidence="10">GTP cyclohydrolase 1 is the first enzyme in the biosynthetic pathway leading to folic acid.</text>
</comment>
<dbReference type="PROSITE" id="PS00860">
    <property type="entry name" value="GTP_CYCLOHYDROL_1_2"/>
    <property type="match status" value="1"/>
</dbReference>
<dbReference type="InterPro" id="IPR001474">
    <property type="entry name" value="GTP_CycHdrlase_I"/>
</dbReference>
<evidence type="ECO:0000256" key="10">
    <source>
        <dbReference type="ARBA" id="ARBA00055676"/>
    </source>
</evidence>
<dbReference type="EMBL" id="JAAAPX010000143">
    <property type="protein sequence ID" value="KAF4228834.1"/>
    <property type="molecule type" value="Genomic_DNA"/>
</dbReference>
<reference evidence="12" key="1">
    <citation type="journal article" date="2020" name="bioRxiv">
        <title>Genomic and phenotypic heterogeneity of clinical isolates of the human pathogens Aspergillus fumigatus, Aspergillus lentulus and Aspergillus fumigatiaffinis.</title>
        <authorList>
            <person name="dos Santos R.A.C."/>
            <person name="Steenwyk J.L."/>
            <person name="Rivero-Menendez O."/>
            <person name="Mead M.E."/>
            <person name="Silva L.P."/>
            <person name="Bastos R.W."/>
            <person name="Alastruey-Izquierdo A."/>
            <person name="Goldman G.H."/>
            <person name="Rokas A."/>
        </authorList>
    </citation>
    <scope>NUCLEOTIDE SEQUENCE</scope>
    <source>
        <strain evidence="12">CNM-CM6805</strain>
    </source>
</reference>
<evidence type="ECO:0000256" key="7">
    <source>
        <dbReference type="ARBA" id="ARBA00022909"/>
    </source>
</evidence>
<dbReference type="GO" id="GO:0005525">
    <property type="term" value="F:GTP binding"/>
    <property type="evidence" value="ECO:0007669"/>
    <property type="project" value="UniProtKB-KW"/>
</dbReference>
<evidence type="ECO:0000259" key="11">
    <source>
        <dbReference type="Pfam" id="PF01227"/>
    </source>
</evidence>
<dbReference type="UniPathway" id="UPA00848">
    <property type="reaction ID" value="UER00151"/>
</dbReference>
<dbReference type="GO" id="GO:0008270">
    <property type="term" value="F:zinc ion binding"/>
    <property type="evidence" value="ECO:0007669"/>
    <property type="project" value="TreeGrafter"/>
</dbReference>
<dbReference type="HAMAP" id="MF_00223">
    <property type="entry name" value="FolE"/>
    <property type="match status" value="1"/>
</dbReference>
<evidence type="ECO:0000256" key="8">
    <source>
        <dbReference type="ARBA" id="ARBA00023134"/>
    </source>
</evidence>
<evidence type="ECO:0000313" key="13">
    <source>
        <dbReference type="Proteomes" id="UP000653565"/>
    </source>
</evidence>
<dbReference type="Gene3D" id="3.30.1130.10">
    <property type="match status" value="1"/>
</dbReference>
<reference evidence="12" key="2">
    <citation type="submission" date="2020-04" db="EMBL/GenBank/DDBJ databases">
        <authorList>
            <person name="Santos R.A.C."/>
            <person name="Steenwyk J.L."/>
            <person name="Rivero-Menendez O."/>
            <person name="Mead M.E."/>
            <person name="Silva L.P."/>
            <person name="Bastos R.W."/>
            <person name="Alastruey-Izquierdo A."/>
            <person name="Goldman G.H."/>
            <person name="Rokas A."/>
        </authorList>
    </citation>
    <scope>NUCLEOTIDE SEQUENCE</scope>
    <source>
        <strain evidence="12">CNM-CM6805</strain>
    </source>
</reference>
<dbReference type="InterPro" id="IPR020602">
    <property type="entry name" value="GTP_CycHdrlase_I_dom"/>
</dbReference>
<evidence type="ECO:0000256" key="6">
    <source>
        <dbReference type="ARBA" id="ARBA00022801"/>
    </source>
</evidence>
<keyword evidence="8" id="KW-0342">GTP-binding</keyword>
<keyword evidence="7" id="KW-0289">Folate biosynthesis</keyword>